<comment type="function">
    <text evidence="10">Part of the ABC transporter complex MalEFGK involved in maltose/maltodextrin import. Probably responsible for the translocation of the substrate across the membrane.</text>
</comment>
<evidence type="ECO:0000256" key="9">
    <source>
        <dbReference type="RuleBase" id="RU363032"/>
    </source>
</evidence>
<keyword evidence="14" id="KW-1185">Reference proteome</keyword>
<keyword evidence="7 9" id="KW-1133">Transmembrane helix</keyword>
<evidence type="ECO:0000256" key="4">
    <source>
        <dbReference type="ARBA" id="ARBA00022475"/>
    </source>
</evidence>
<keyword evidence="6 9" id="KW-0812">Transmembrane</keyword>
<feature type="domain" description="ABC transmembrane type-1" evidence="12">
    <location>
        <begin position="293"/>
        <end position="511"/>
    </location>
</feature>
<dbReference type="Pfam" id="PF16296">
    <property type="entry name" value="TM_PBP2_N"/>
    <property type="match status" value="1"/>
</dbReference>
<feature type="transmembrane region" description="Helical" evidence="9">
    <location>
        <begin position="369"/>
        <end position="389"/>
    </location>
</feature>
<evidence type="ECO:0000256" key="7">
    <source>
        <dbReference type="ARBA" id="ARBA00022989"/>
    </source>
</evidence>
<evidence type="ECO:0000259" key="12">
    <source>
        <dbReference type="PROSITE" id="PS50928"/>
    </source>
</evidence>
<feature type="transmembrane region" description="Helical" evidence="9">
    <location>
        <begin position="427"/>
        <end position="446"/>
    </location>
</feature>
<protein>
    <recommendedName>
        <fullName evidence="10">Maltose/maltodextrin transport system permease protein</fullName>
    </recommendedName>
</protein>
<feature type="compositionally biased region" description="Low complexity" evidence="11">
    <location>
        <begin position="14"/>
        <end position="24"/>
    </location>
</feature>
<comment type="subcellular location">
    <subcellularLocation>
        <location evidence="1 9">Cell membrane</location>
        <topology evidence="1 9">Multi-pass membrane protein</topology>
    </subcellularLocation>
</comment>
<dbReference type="PANTHER" id="PTHR47314:SF1">
    <property type="entry name" value="MALTOSE_MALTODEXTRIN TRANSPORT SYSTEM PERMEASE PROTEIN MALF"/>
    <property type="match status" value="1"/>
</dbReference>
<feature type="transmembrane region" description="Helical" evidence="9">
    <location>
        <begin position="293"/>
        <end position="316"/>
    </location>
</feature>
<dbReference type="PROSITE" id="PS50928">
    <property type="entry name" value="ABC_TM1"/>
    <property type="match status" value="1"/>
</dbReference>
<evidence type="ECO:0000313" key="13">
    <source>
        <dbReference type="EMBL" id="SNS40531.1"/>
    </source>
</evidence>
<dbReference type="GO" id="GO:0015423">
    <property type="term" value="F:ABC-type maltose transporter activity"/>
    <property type="evidence" value="ECO:0007669"/>
    <property type="project" value="TreeGrafter"/>
</dbReference>
<evidence type="ECO:0000256" key="8">
    <source>
        <dbReference type="ARBA" id="ARBA00023136"/>
    </source>
</evidence>
<evidence type="ECO:0000256" key="6">
    <source>
        <dbReference type="ARBA" id="ARBA00022692"/>
    </source>
</evidence>
<sequence length="523" mass="55890">MTTQLEGPATRALPAPEETTPERSTTTAGLLVKIVLLGLLVATAVWAAFPLASGEHWVGLGILLATTAGLLYLYITPRHIPAKYLVPGTIFLIIFQIFPVLYTASTAFTNFGDGHRGTKAEAVTAIQTASVTRVPGSTEYQLKIVTEGDPATGALAFLITDPKSGQVSIGDADGLKPADGNPPAGWTVLNAGQASARSKEITDFAVPTAAGAIRSAGLSRAYEGKAVRAFDPATDSITDTTSGKVWKADDDEGAFIAADGERLAQGWKVDVGFANFTRVLTDETISKDFLRTLIWDFIFAIASTGGTFVLGMFCAIALQSNRMRFKGFYRVAMVLPYAMPSFAMLLVWRDMFNTDFGLINNVLGIHVDWLGSAFSAQIAVLLVQLWLGYPYMFLVTTGALQAIPGELTDATKVDGAGPFQAFRAVKLPLLLVALSPLLISSFAFNFNNFNAIYLTTEGGPFPADNPSNGATDLLITYTYRLAFGGSGAQYGFAAAISIFIFLIVAVVSVVSFRRTRAQEEVYS</sequence>
<feature type="region of interest" description="Disordered" evidence="11">
    <location>
        <begin position="1"/>
        <end position="24"/>
    </location>
</feature>
<dbReference type="SUPFAM" id="SSF160964">
    <property type="entry name" value="MalF N-terminal region-like"/>
    <property type="match status" value="1"/>
</dbReference>
<feature type="transmembrane region" description="Helical" evidence="9">
    <location>
        <begin position="84"/>
        <end position="102"/>
    </location>
</feature>
<feature type="transmembrane region" description="Helical" evidence="9">
    <location>
        <begin position="490"/>
        <end position="512"/>
    </location>
</feature>
<dbReference type="InterPro" id="IPR032550">
    <property type="entry name" value="TM_PBP2_N"/>
</dbReference>
<dbReference type="InterPro" id="IPR035906">
    <property type="entry name" value="MetI-like_sf"/>
</dbReference>
<evidence type="ECO:0000256" key="1">
    <source>
        <dbReference type="ARBA" id="ARBA00004651"/>
    </source>
</evidence>
<accession>A0A239E7V3</accession>
<evidence type="ECO:0000256" key="11">
    <source>
        <dbReference type="SAM" id="MobiDB-lite"/>
    </source>
</evidence>
<keyword evidence="5 10" id="KW-0762">Sugar transport</keyword>
<dbReference type="Pfam" id="PF00528">
    <property type="entry name" value="BPD_transp_1"/>
    <property type="match status" value="1"/>
</dbReference>
<comment type="similarity">
    <text evidence="2 10">Belongs to the binding-protein-dependent transport system permease family. MalFG subfamily.</text>
</comment>
<dbReference type="GO" id="GO:0042956">
    <property type="term" value="P:maltodextrin transmembrane transport"/>
    <property type="evidence" value="ECO:0007669"/>
    <property type="project" value="TreeGrafter"/>
</dbReference>
<evidence type="ECO:0000256" key="10">
    <source>
        <dbReference type="RuleBase" id="RU367050"/>
    </source>
</evidence>
<feature type="transmembrane region" description="Helical" evidence="9">
    <location>
        <begin position="57"/>
        <end position="75"/>
    </location>
</feature>
<dbReference type="Gene3D" id="3.10.650.10">
    <property type="entry name" value="MalF N-terminal region-like"/>
    <property type="match status" value="1"/>
</dbReference>
<evidence type="ECO:0000256" key="2">
    <source>
        <dbReference type="ARBA" id="ARBA00009047"/>
    </source>
</evidence>
<evidence type="ECO:0000256" key="5">
    <source>
        <dbReference type="ARBA" id="ARBA00022597"/>
    </source>
</evidence>
<evidence type="ECO:0000256" key="3">
    <source>
        <dbReference type="ARBA" id="ARBA00022448"/>
    </source>
</evidence>
<dbReference type="PANTHER" id="PTHR47314">
    <property type="entry name" value="MALTOSE/MALTODEXTRIN TRANSPORT SYSTEM PERMEASE PROTEIN MALF"/>
    <property type="match status" value="1"/>
</dbReference>
<gene>
    <name evidence="13" type="ORF">SAMN06264365_11539</name>
</gene>
<dbReference type="CDD" id="cd06261">
    <property type="entry name" value="TM_PBP2"/>
    <property type="match status" value="1"/>
</dbReference>
<dbReference type="InterPro" id="IPR035277">
    <property type="entry name" value="MalF_N"/>
</dbReference>
<dbReference type="GO" id="GO:1990060">
    <property type="term" value="C:maltose transport complex"/>
    <property type="evidence" value="ECO:0007669"/>
    <property type="project" value="TreeGrafter"/>
</dbReference>
<feature type="transmembrane region" description="Helical" evidence="9">
    <location>
        <begin position="328"/>
        <end position="349"/>
    </location>
</feature>
<reference evidence="13 14" key="1">
    <citation type="submission" date="2017-06" db="EMBL/GenBank/DDBJ databases">
        <authorList>
            <person name="Kim H.J."/>
            <person name="Triplett B.A."/>
        </authorList>
    </citation>
    <scope>NUCLEOTIDE SEQUENCE [LARGE SCALE GENOMIC DNA]</scope>
    <source>
        <strain evidence="13 14">DSM 43151</strain>
    </source>
</reference>
<feature type="transmembrane region" description="Helical" evidence="9">
    <location>
        <begin position="30"/>
        <end position="51"/>
    </location>
</feature>
<evidence type="ECO:0000313" key="14">
    <source>
        <dbReference type="Proteomes" id="UP000198415"/>
    </source>
</evidence>
<name>A0A239E7V3_9ACTN</name>
<proteinExistence type="inferred from homology"/>
<dbReference type="AlphaFoldDB" id="A0A239E7V3"/>
<keyword evidence="3 9" id="KW-0813">Transport</keyword>
<dbReference type="Proteomes" id="UP000198415">
    <property type="component" value="Unassembled WGS sequence"/>
</dbReference>
<keyword evidence="8 9" id="KW-0472">Membrane</keyword>
<dbReference type="EMBL" id="FZNR01000015">
    <property type="protein sequence ID" value="SNS40531.1"/>
    <property type="molecule type" value="Genomic_DNA"/>
</dbReference>
<dbReference type="RefSeq" id="WP_143232694.1">
    <property type="nucleotide sequence ID" value="NZ_BOMU01000074.1"/>
</dbReference>
<dbReference type="Gene3D" id="1.20.58.370">
    <property type="entry name" value="MalF N-terminal region-like"/>
    <property type="match status" value="1"/>
</dbReference>
<dbReference type="SUPFAM" id="SSF161098">
    <property type="entry name" value="MetI-like"/>
    <property type="match status" value="1"/>
</dbReference>
<organism evidence="13 14">
    <name type="scientific">Actinoplanes regularis</name>
    <dbReference type="NCBI Taxonomy" id="52697"/>
    <lineage>
        <taxon>Bacteria</taxon>
        <taxon>Bacillati</taxon>
        <taxon>Actinomycetota</taxon>
        <taxon>Actinomycetes</taxon>
        <taxon>Micromonosporales</taxon>
        <taxon>Micromonosporaceae</taxon>
        <taxon>Actinoplanes</taxon>
    </lineage>
</organism>
<dbReference type="InterPro" id="IPR000515">
    <property type="entry name" value="MetI-like"/>
</dbReference>
<dbReference type="Gene3D" id="1.10.3720.10">
    <property type="entry name" value="MetI-like"/>
    <property type="match status" value="1"/>
</dbReference>
<keyword evidence="4 10" id="KW-1003">Cell membrane</keyword>
<dbReference type="OrthoDB" id="34224at2"/>